<keyword evidence="3" id="KW-0326">Glycosidase</keyword>
<evidence type="ECO:0000256" key="3">
    <source>
        <dbReference type="ARBA" id="ARBA00023295"/>
    </source>
</evidence>
<organism evidence="5 6">
    <name type="scientific">Spiroplasma culicicola AES-1</name>
    <dbReference type="NCBI Taxonomy" id="1276246"/>
    <lineage>
        <taxon>Bacteria</taxon>
        <taxon>Bacillati</taxon>
        <taxon>Mycoplasmatota</taxon>
        <taxon>Mollicutes</taxon>
        <taxon>Entomoplasmatales</taxon>
        <taxon>Spiroplasmataceae</taxon>
        <taxon>Spiroplasma</taxon>
    </lineage>
</organism>
<dbReference type="PRINTS" id="PR00131">
    <property type="entry name" value="GLHYDRLASE1"/>
</dbReference>
<dbReference type="EMBL" id="CP006681">
    <property type="protein sequence ID" value="AHI52586.1"/>
    <property type="molecule type" value="Genomic_DNA"/>
</dbReference>
<proteinExistence type="inferred from homology"/>
<dbReference type="FunFam" id="3.20.20.80:FF:000004">
    <property type="entry name" value="Beta-glucosidase 6-phospho-beta-glucosidase"/>
    <property type="match status" value="1"/>
</dbReference>
<dbReference type="AlphaFoldDB" id="W6A6J0"/>
<dbReference type="SUPFAM" id="SSF51445">
    <property type="entry name" value="(Trans)glycosidases"/>
    <property type="match status" value="1"/>
</dbReference>
<dbReference type="STRING" id="1276246.SCULI_v1c02450"/>
<dbReference type="RefSeq" id="WP_025362828.1">
    <property type="nucleotide sequence ID" value="NZ_CP006681.1"/>
</dbReference>
<evidence type="ECO:0000313" key="6">
    <source>
        <dbReference type="Proteomes" id="UP000019267"/>
    </source>
</evidence>
<sequence length="460" mass="55129">MSKIEKQFLIGASLSGPQTEGSIAKKIDSVMDYWYKNYQDDFYNHIGPEITSNFYVNYKEALKNLDKLGLEMYRTSIQWSRIFSDDNLSQINNEGIEFYKAYFKEIKKYNVRLVVNLFHFDMPMSLQKKDGFFDKLTINKYVEYAKICFENFNDLVDDWATFNEPMANVECQYLYGFHYPKEKNFKKSIQIFYNILVAHAKVVNLFNRDYRKDNQKITTILALNPAIPRDKNNLEDVKAAHYCDLLRNYAQLDPIINGNFDPELIVFLKENNFKIDFNKSELDEIACAKIDYISLNYYQPSRVKAKEQKVEVINDMHDLFDFWDWPEKRINPYRGWEIFPEGIYKIANVIKERYNNFAWVISENGMGVEDEERFRNKEGFIDDDYRIEFIQEHLEWIYKAIEEGSNCFGYNLWTFIDNWSWSNAYKNRYGFVEYNLETQKYILKKSGYWIKEVIKKKRGK</sequence>
<dbReference type="PATRIC" id="fig|1276246.3.peg.244"/>
<dbReference type="InterPro" id="IPR001360">
    <property type="entry name" value="Glyco_hydro_1"/>
</dbReference>
<accession>W6A6J0</accession>
<dbReference type="Pfam" id="PF00232">
    <property type="entry name" value="Glyco_hydro_1"/>
    <property type="match status" value="1"/>
</dbReference>
<dbReference type="Gene3D" id="3.20.20.80">
    <property type="entry name" value="Glycosidases"/>
    <property type="match status" value="1"/>
</dbReference>
<dbReference type="HOGENOM" id="CLU_001859_0_1_14"/>
<evidence type="ECO:0000313" key="5">
    <source>
        <dbReference type="EMBL" id="AHI52586.1"/>
    </source>
</evidence>
<dbReference type="KEGG" id="scq:SCULI_v1c02450"/>
<evidence type="ECO:0000256" key="1">
    <source>
        <dbReference type="ARBA" id="ARBA00010838"/>
    </source>
</evidence>
<dbReference type="GO" id="GO:0008422">
    <property type="term" value="F:beta-glucosidase activity"/>
    <property type="evidence" value="ECO:0007669"/>
    <property type="project" value="TreeGrafter"/>
</dbReference>
<keyword evidence="6" id="KW-1185">Reference proteome</keyword>
<name>W6A6J0_9MOLU</name>
<evidence type="ECO:0000256" key="2">
    <source>
        <dbReference type="ARBA" id="ARBA00022801"/>
    </source>
</evidence>
<comment type="similarity">
    <text evidence="1 4">Belongs to the glycosyl hydrolase 1 family.</text>
</comment>
<dbReference type="OrthoDB" id="391810at2"/>
<dbReference type="GO" id="GO:0016052">
    <property type="term" value="P:carbohydrate catabolic process"/>
    <property type="evidence" value="ECO:0007669"/>
    <property type="project" value="TreeGrafter"/>
</dbReference>
<dbReference type="InterPro" id="IPR017853">
    <property type="entry name" value="GH"/>
</dbReference>
<dbReference type="Proteomes" id="UP000019267">
    <property type="component" value="Chromosome"/>
</dbReference>
<evidence type="ECO:0000256" key="4">
    <source>
        <dbReference type="RuleBase" id="RU003690"/>
    </source>
</evidence>
<protein>
    <submittedName>
        <fullName evidence="5">6-phospho-beta-glucosidase</fullName>
    </submittedName>
</protein>
<gene>
    <name evidence="5" type="primary">bgl1</name>
    <name evidence="5" type="ORF">SCULI_v1c02450</name>
</gene>
<dbReference type="eggNOG" id="COG2723">
    <property type="taxonomic scope" value="Bacteria"/>
</dbReference>
<dbReference type="PANTHER" id="PTHR10353:SF139">
    <property type="entry name" value="6-PHOSPHO-BETA-GLUCOSIDASE GMUD"/>
    <property type="match status" value="1"/>
</dbReference>
<dbReference type="GO" id="GO:0005829">
    <property type="term" value="C:cytosol"/>
    <property type="evidence" value="ECO:0007669"/>
    <property type="project" value="TreeGrafter"/>
</dbReference>
<keyword evidence="2" id="KW-0378">Hydrolase</keyword>
<dbReference type="PANTHER" id="PTHR10353">
    <property type="entry name" value="GLYCOSYL HYDROLASE"/>
    <property type="match status" value="1"/>
</dbReference>
<reference evidence="5 6" key="1">
    <citation type="journal article" date="2014" name="Genome Biol. Evol.">
        <title>Molecular evolution of the substrate utilization strategies and putative virulence factors in mosquito-associated Spiroplasma species.</title>
        <authorList>
            <person name="Chang T.H."/>
            <person name="Lo W.S."/>
            <person name="Ku C."/>
            <person name="Chen L.L."/>
            <person name="Kuo C.H."/>
        </authorList>
    </citation>
    <scope>NUCLEOTIDE SEQUENCE [LARGE SCALE GENOMIC DNA]</scope>
    <source>
        <strain evidence="5">AES-1</strain>
    </source>
</reference>